<organism evidence="2 3">
    <name type="scientific">Brachionus calyciflorus</name>
    <dbReference type="NCBI Taxonomy" id="104777"/>
    <lineage>
        <taxon>Eukaryota</taxon>
        <taxon>Metazoa</taxon>
        <taxon>Spiralia</taxon>
        <taxon>Gnathifera</taxon>
        <taxon>Rotifera</taxon>
        <taxon>Eurotatoria</taxon>
        <taxon>Monogononta</taxon>
        <taxon>Pseudotrocha</taxon>
        <taxon>Ploima</taxon>
        <taxon>Brachionidae</taxon>
        <taxon>Brachionus</taxon>
    </lineage>
</organism>
<dbReference type="Proteomes" id="UP000663879">
    <property type="component" value="Unassembled WGS sequence"/>
</dbReference>
<dbReference type="PANTHER" id="PTHR47027">
    <property type="entry name" value="REVERSE TRANSCRIPTASE DOMAIN-CONTAINING PROTEIN"/>
    <property type="match status" value="1"/>
</dbReference>
<reference evidence="2" key="1">
    <citation type="submission" date="2021-02" db="EMBL/GenBank/DDBJ databases">
        <authorList>
            <person name="Nowell W R."/>
        </authorList>
    </citation>
    <scope>NUCLEOTIDE SEQUENCE</scope>
    <source>
        <strain evidence="2">Ploen Becks lab</strain>
    </source>
</reference>
<dbReference type="PROSITE" id="PS50878">
    <property type="entry name" value="RT_POL"/>
    <property type="match status" value="1"/>
</dbReference>
<dbReference type="Pfam" id="PF00078">
    <property type="entry name" value="RVT_1"/>
    <property type="match status" value="1"/>
</dbReference>
<evidence type="ECO:0000259" key="1">
    <source>
        <dbReference type="PROSITE" id="PS50878"/>
    </source>
</evidence>
<protein>
    <recommendedName>
        <fullName evidence="1">Reverse transcriptase domain-containing protein</fullName>
    </recommendedName>
</protein>
<dbReference type="AlphaFoldDB" id="A0A814PGL6"/>
<dbReference type="SUPFAM" id="SSF56672">
    <property type="entry name" value="DNA/RNA polymerases"/>
    <property type="match status" value="1"/>
</dbReference>
<keyword evidence="3" id="KW-1185">Reference proteome</keyword>
<accession>A0A814PGL6</accession>
<name>A0A814PGL6_9BILA</name>
<dbReference type="InterPro" id="IPR043502">
    <property type="entry name" value="DNA/RNA_pol_sf"/>
</dbReference>
<sequence length="300" mass="34625">FEIFELSELSELITNFSSPSTGHTMNYDNIEIIYKADTDMKLRFKELLHILKCKSSLNKQLNSQSNYEIKTLIIQAYPQNRKSSGFHTKIDRLINETKEVTIELEDAKNEIFKLFTQGEINNDEIEKKNEAVVEEFIQSNRESILCTCNKASGVSKITNEMFKYGISEKLVNNMKPCIMRALINFYKNLKIIVFVDGQFSNTMKITRGVKQGGRLSPFLFSIYIDELSGRLDKNEAGFIVGNIKINSILYADDLILICNNILEMNRMLEITENYGKEYEIKFNPNKTNDIHAVFQSEDQL</sequence>
<dbReference type="OrthoDB" id="9902985at2759"/>
<dbReference type="PANTHER" id="PTHR47027:SF20">
    <property type="entry name" value="REVERSE TRANSCRIPTASE-LIKE PROTEIN WITH RNA-DIRECTED DNA POLYMERASE DOMAIN"/>
    <property type="match status" value="1"/>
</dbReference>
<proteinExistence type="predicted"/>
<feature type="domain" description="Reverse transcriptase" evidence="1">
    <location>
        <begin position="1"/>
        <end position="300"/>
    </location>
</feature>
<dbReference type="InterPro" id="IPR000477">
    <property type="entry name" value="RT_dom"/>
</dbReference>
<dbReference type="EMBL" id="CAJNOC010007770">
    <property type="protein sequence ID" value="CAF1104733.1"/>
    <property type="molecule type" value="Genomic_DNA"/>
</dbReference>
<comment type="caution">
    <text evidence="2">The sequence shown here is derived from an EMBL/GenBank/DDBJ whole genome shotgun (WGS) entry which is preliminary data.</text>
</comment>
<evidence type="ECO:0000313" key="2">
    <source>
        <dbReference type="EMBL" id="CAF1104733.1"/>
    </source>
</evidence>
<evidence type="ECO:0000313" key="3">
    <source>
        <dbReference type="Proteomes" id="UP000663879"/>
    </source>
</evidence>
<feature type="non-terminal residue" evidence="2">
    <location>
        <position position="1"/>
    </location>
</feature>
<gene>
    <name evidence="2" type="ORF">OXX778_LOCUS21329</name>
</gene>